<dbReference type="InterPro" id="IPR005534">
    <property type="entry name" value="Curli_assmbl/transp-comp_CsgG"/>
</dbReference>
<feature type="chain" id="PRO_5044577216" evidence="1">
    <location>
        <begin position="22"/>
        <end position="190"/>
    </location>
</feature>
<dbReference type="Pfam" id="PF03783">
    <property type="entry name" value="CsgG"/>
    <property type="match status" value="1"/>
</dbReference>
<dbReference type="RefSeq" id="WP_100764829.1">
    <property type="nucleotide sequence ID" value="NZ_NPEF02000023.1"/>
</dbReference>
<dbReference type="GO" id="GO:0030288">
    <property type="term" value="C:outer membrane-bounded periplasmic space"/>
    <property type="evidence" value="ECO:0007669"/>
    <property type="project" value="InterPro"/>
</dbReference>
<protein>
    <submittedName>
        <fullName evidence="2">CsgG/HfaB family protein</fullName>
    </submittedName>
    <submittedName>
        <fullName evidence="3">Penicillin-binding protein activator LpoB</fullName>
    </submittedName>
</protein>
<dbReference type="Gene3D" id="3.40.50.10610">
    <property type="entry name" value="ABC-type transport auxiliary lipoprotein component"/>
    <property type="match status" value="1"/>
</dbReference>
<dbReference type="OrthoDB" id="338076at2"/>
<evidence type="ECO:0000256" key="1">
    <source>
        <dbReference type="SAM" id="SignalP"/>
    </source>
</evidence>
<reference evidence="2 4" key="2">
    <citation type="journal article" date="2018" name="Microb. Genom.">
        <title>Deciphering the unexplored Leptospira diversity from soils uncovers genomic evolution to virulence.</title>
        <authorList>
            <person name="Thibeaux R."/>
            <person name="Iraola G."/>
            <person name="Ferres I."/>
            <person name="Bierque E."/>
            <person name="Girault D."/>
            <person name="Soupe-Gilbert M.E."/>
            <person name="Picardeau M."/>
            <person name="Goarant C."/>
        </authorList>
    </citation>
    <scope>NUCLEOTIDE SEQUENCE [LARGE SCALE GENOMIC DNA]</scope>
    <source>
        <strain evidence="2 4">ATI7-C-A5</strain>
    </source>
</reference>
<sequence>MKHKNFIIFFTIAVLVFSACARQGRSAKRELPKPLAAILSETAESVKKQIQTGKNTYFPGRKSPLKLAVLPLLNESGNVTSLGAGIARQLLPILNEPDRIVLVEKSQLDRLIDEQSFQKTGLVLSGESLEIGKLSGADLLLLGTVQFDDQLFRLQIRVVSLQSGEILAVSESVFDSDDALYNQSREILKR</sequence>
<keyword evidence="1" id="KW-0732">Signal</keyword>
<feature type="signal peptide" evidence="1">
    <location>
        <begin position="1"/>
        <end position="21"/>
    </location>
</feature>
<comment type="caution">
    <text evidence="3">The sequence shown here is derived from an EMBL/GenBank/DDBJ whole genome shotgun (WGS) entry which is preliminary data.</text>
</comment>
<accession>A0A2N0BAQ9</accession>
<dbReference type="AlphaFoldDB" id="A0A2N0BAQ9"/>
<name>A0A2N0BAQ9_9LEPT</name>
<keyword evidence="4" id="KW-1185">Reference proteome</keyword>
<reference evidence="2" key="3">
    <citation type="submission" date="2023-10" db="EMBL/GenBank/DDBJ databases">
        <authorList>
            <person name="Picardeau M."/>
            <person name="Thibeaux R."/>
        </authorList>
    </citation>
    <scope>NUCLEOTIDE SEQUENCE</scope>
    <source>
        <strain evidence="2">ATI7-C-A5</strain>
    </source>
</reference>
<dbReference type="EMBL" id="NPEF01000051">
    <property type="protein sequence ID" value="PJZ93640.1"/>
    <property type="molecule type" value="Genomic_DNA"/>
</dbReference>
<organism evidence="3">
    <name type="scientific">Leptospira ellisii</name>
    <dbReference type="NCBI Taxonomy" id="2023197"/>
    <lineage>
        <taxon>Bacteria</taxon>
        <taxon>Pseudomonadati</taxon>
        <taxon>Spirochaetota</taxon>
        <taxon>Spirochaetia</taxon>
        <taxon>Leptospirales</taxon>
        <taxon>Leptospiraceae</taxon>
        <taxon>Leptospira</taxon>
    </lineage>
</organism>
<dbReference type="Proteomes" id="UP000232122">
    <property type="component" value="Unassembled WGS sequence"/>
</dbReference>
<evidence type="ECO:0000313" key="3">
    <source>
        <dbReference type="EMBL" id="PJZ93640.1"/>
    </source>
</evidence>
<dbReference type="PROSITE" id="PS51257">
    <property type="entry name" value="PROKAR_LIPOPROTEIN"/>
    <property type="match status" value="1"/>
</dbReference>
<evidence type="ECO:0000313" key="4">
    <source>
        <dbReference type="Proteomes" id="UP000232122"/>
    </source>
</evidence>
<gene>
    <name evidence="2" type="ORF">CH379_017245</name>
    <name evidence="3" type="ORF">CH379_06735</name>
</gene>
<evidence type="ECO:0000313" key="2">
    <source>
        <dbReference type="EMBL" id="MDV6237382.1"/>
    </source>
</evidence>
<reference evidence="3" key="1">
    <citation type="submission" date="2017-07" db="EMBL/GenBank/DDBJ databases">
        <title>Leptospira spp. isolated from tropical soils.</title>
        <authorList>
            <person name="Thibeaux R."/>
            <person name="Iraola G."/>
            <person name="Ferres I."/>
            <person name="Bierque E."/>
            <person name="Girault D."/>
            <person name="Soupe-Gilbert M.-E."/>
            <person name="Picardeau M."/>
            <person name="Goarant C."/>
        </authorList>
    </citation>
    <scope>NUCLEOTIDE SEQUENCE [LARGE SCALE GENOMIC DNA]</scope>
    <source>
        <strain evidence="3">ATI7-C-A5</strain>
    </source>
</reference>
<proteinExistence type="predicted"/>
<dbReference type="EMBL" id="NPEF02000023">
    <property type="protein sequence ID" value="MDV6237382.1"/>
    <property type="molecule type" value="Genomic_DNA"/>
</dbReference>